<gene>
    <name evidence="1" type="ORF">DFQ12_3083</name>
</gene>
<proteinExistence type="predicted"/>
<dbReference type="EMBL" id="RAPY01000002">
    <property type="protein sequence ID" value="RKE52837.1"/>
    <property type="molecule type" value="Genomic_DNA"/>
</dbReference>
<name>A0A420B7Z9_SPHD1</name>
<accession>A0A420B7Z9</accession>
<dbReference type="Proteomes" id="UP000286246">
    <property type="component" value="Unassembled WGS sequence"/>
</dbReference>
<keyword evidence="2" id="KW-1185">Reference proteome</keyword>
<evidence type="ECO:0000313" key="1">
    <source>
        <dbReference type="EMBL" id="RKE52837.1"/>
    </source>
</evidence>
<reference evidence="1 2" key="1">
    <citation type="submission" date="2018-09" db="EMBL/GenBank/DDBJ databases">
        <title>Genomic Encyclopedia of Type Strains, Phase III (KMG-III): the genomes of soil and plant-associated and newly described type strains.</title>
        <authorList>
            <person name="Whitman W."/>
        </authorList>
    </citation>
    <scope>NUCLEOTIDE SEQUENCE [LARGE SCALE GENOMIC DNA]</scope>
    <source>
        <strain evidence="1 2">CECT 7938</strain>
    </source>
</reference>
<dbReference type="AlphaFoldDB" id="A0A420B7Z9"/>
<comment type="caution">
    <text evidence="1">The sequence shown here is derived from an EMBL/GenBank/DDBJ whole genome shotgun (WGS) entry which is preliminary data.</text>
</comment>
<evidence type="ECO:0000313" key="2">
    <source>
        <dbReference type="Proteomes" id="UP000286246"/>
    </source>
</evidence>
<protein>
    <submittedName>
        <fullName evidence="1">Uncharacterized protein</fullName>
    </submittedName>
</protein>
<sequence>MLIITLIGLFGIISVAIAIYINLRGKWADMPNYNRRKNHQIIYNERASGWRLFSFFGHRIYSCRLLGIFVNLIME</sequence>
<organism evidence="1 2">
    <name type="scientific">Sphingobacterium detergens</name>
    <dbReference type="NCBI Taxonomy" id="1145106"/>
    <lineage>
        <taxon>Bacteria</taxon>
        <taxon>Pseudomonadati</taxon>
        <taxon>Bacteroidota</taxon>
        <taxon>Sphingobacteriia</taxon>
        <taxon>Sphingobacteriales</taxon>
        <taxon>Sphingobacteriaceae</taxon>
        <taxon>Sphingobacterium</taxon>
    </lineage>
</organism>